<keyword evidence="2 5" id="KW-0963">Cytoplasm</keyword>
<comment type="subcellular location">
    <subcellularLocation>
        <location evidence="5">Cytoplasm</location>
        <location evidence="5">Cytoskeleton</location>
        <location evidence="5">Microtubule organizing center</location>
    </subcellularLocation>
</comment>
<proteinExistence type="inferred from homology"/>
<evidence type="ECO:0000256" key="2">
    <source>
        <dbReference type="ARBA" id="ARBA00022490"/>
    </source>
</evidence>
<dbReference type="GO" id="GO:0051321">
    <property type="term" value="P:meiotic cell cycle"/>
    <property type="evidence" value="ECO:0007669"/>
    <property type="project" value="TreeGrafter"/>
</dbReference>
<evidence type="ECO:0000256" key="5">
    <source>
        <dbReference type="RuleBase" id="RU363050"/>
    </source>
</evidence>
<reference evidence="7" key="1">
    <citation type="submission" date="2015-04" db="EMBL/GenBank/DDBJ databases">
        <title>The genome sequence of the plant pathogenic Rhizarian Plasmodiophora brassicae reveals insights in its biotrophic life cycle and the origin of chitin synthesis.</title>
        <authorList>
            <person name="Schwelm A."/>
            <person name="Fogelqvist J."/>
            <person name="Knaust A."/>
            <person name="Julke S."/>
            <person name="Lilja T."/>
            <person name="Dhandapani V."/>
            <person name="Bonilla-Rosso G."/>
            <person name="Karlsson M."/>
            <person name="Shevchenko A."/>
            <person name="Choi S.R."/>
            <person name="Kim H.G."/>
            <person name="Park J.Y."/>
            <person name="Lim Y.P."/>
            <person name="Ludwig-Muller J."/>
            <person name="Dixelius C."/>
        </authorList>
    </citation>
    <scope>NUCLEOTIDE SEQUENCE</scope>
    <source>
        <tissue evidence="7">Potato root galls</tissue>
    </source>
</reference>
<dbReference type="GO" id="GO:0031122">
    <property type="term" value="P:cytoplasmic microtubule organization"/>
    <property type="evidence" value="ECO:0007669"/>
    <property type="project" value="TreeGrafter"/>
</dbReference>
<dbReference type="CDD" id="cd22572">
    <property type="entry name" value="GCP5_NTD"/>
    <property type="match status" value="1"/>
</dbReference>
<feature type="domain" description="Gamma tubulin complex component C-terminal" evidence="6">
    <location>
        <begin position="604"/>
        <end position="812"/>
    </location>
</feature>
<dbReference type="Gene3D" id="1.20.120.1900">
    <property type="entry name" value="Gamma-tubulin complex, C-terminal domain"/>
    <property type="match status" value="1"/>
</dbReference>
<accession>A0A0H5QH56</accession>
<dbReference type="GO" id="GO:0005874">
    <property type="term" value="C:microtubule"/>
    <property type="evidence" value="ECO:0007669"/>
    <property type="project" value="UniProtKB-KW"/>
</dbReference>
<dbReference type="AlphaFoldDB" id="A0A0H5QH56"/>
<dbReference type="GO" id="GO:0043015">
    <property type="term" value="F:gamma-tubulin binding"/>
    <property type="evidence" value="ECO:0007669"/>
    <property type="project" value="InterPro"/>
</dbReference>
<dbReference type="GO" id="GO:0051011">
    <property type="term" value="F:microtubule minus-end binding"/>
    <property type="evidence" value="ECO:0007669"/>
    <property type="project" value="TreeGrafter"/>
</dbReference>
<dbReference type="GO" id="GO:0000930">
    <property type="term" value="C:gamma-tubulin complex"/>
    <property type="evidence" value="ECO:0007669"/>
    <property type="project" value="TreeGrafter"/>
</dbReference>
<comment type="similarity">
    <text evidence="1 5">Belongs to the TUBGCP family.</text>
</comment>
<dbReference type="GO" id="GO:0000278">
    <property type="term" value="P:mitotic cell cycle"/>
    <property type="evidence" value="ECO:0007669"/>
    <property type="project" value="TreeGrafter"/>
</dbReference>
<dbReference type="InterPro" id="IPR040457">
    <property type="entry name" value="GCP_C"/>
</dbReference>
<evidence type="ECO:0000256" key="1">
    <source>
        <dbReference type="ARBA" id="ARBA00010337"/>
    </source>
</evidence>
<dbReference type="GO" id="GO:0051225">
    <property type="term" value="P:spindle assembly"/>
    <property type="evidence" value="ECO:0007669"/>
    <property type="project" value="TreeGrafter"/>
</dbReference>
<evidence type="ECO:0000259" key="6">
    <source>
        <dbReference type="Pfam" id="PF04130"/>
    </source>
</evidence>
<keyword evidence="3 5" id="KW-0493">Microtubule</keyword>
<dbReference type="EMBL" id="HACM01000873">
    <property type="protein sequence ID" value="CRZ01315.1"/>
    <property type="molecule type" value="Transcribed_RNA"/>
</dbReference>
<dbReference type="Pfam" id="PF04130">
    <property type="entry name" value="GCP_C_terminal"/>
    <property type="match status" value="1"/>
</dbReference>
<evidence type="ECO:0000313" key="7">
    <source>
        <dbReference type="EMBL" id="CRZ01315.1"/>
    </source>
</evidence>
<dbReference type="InterPro" id="IPR042241">
    <property type="entry name" value="GCP_C_sf"/>
</dbReference>
<dbReference type="InterPro" id="IPR007259">
    <property type="entry name" value="GCP"/>
</dbReference>
<dbReference type="InterPro" id="IPR059169">
    <property type="entry name" value="GCP5_N_ext"/>
</dbReference>
<dbReference type="GO" id="GO:0000922">
    <property type="term" value="C:spindle pole"/>
    <property type="evidence" value="ECO:0007669"/>
    <property type="project" value="InterPro"/>
</dbReference>
<protein>
    <recommendedName>
        <fullName evidence="5">Spindle pole body component</fullName>
    </recommendedName>
</protein>
<evidence type="ECO:0000256" key="4">
    <source>
        <dbReference type="ARBA" id="ARBA00023212"/>
    </source>
</evidence>
<sequence length="815" mass="91992">MTDDVRVGLTLRLIKSFEGATFNINDRLQYCLKTFNSHGFPFTDCDVVFGVVRGLVEKFTICGDPQLAEDLRKRVDKYTQTNVHSHKYDILWLLCCLSVSPNSTKYLPLPCLQHPESKPESVDEVFLPILSSTEEDYETESSSCYDSSEDIVIPTKMNLSEKLKAKFSHALIEDVEPVSPLPPPFAPSLFSQCMESIYQEKVSTVVQVLPCGEALCPSPEASDWDVVYYCVLMLGGVESPLFKRVEEKWEPVINWSLPNFSASLLLVVFKRPTLIADCLSVIDDFISVFVSCQYQPCLQASAALLHTEQSRLRLSLMESVTSNPKITLLEVCSLIENVFADVKMFAPILSPVTERYKRQDSAAAVTALLINSLASALSMAVATCDVRRRQVLLPVFIATLAPYMQGIQDVMLTGVIQETCRTDIFLESVPGVNKVILRDVECVPLLFHESANSIQRSCDMVILIQAANNMQCVVSLPSLADTFLERIQASFNNDFPTYPFCKVISDSIISPIMHRVASIDTAVILMLRDKYDLCGWLSTIRDIFFMQSGHRYVDFVSELSLQRTKGEIDEGGLTQLLLDACHDDREEFLVKVAFTDSFLPYIEIEVPHPCSLAITAQHLAHYNSVFSFLIEILCAKSSLESLMRSAIVPAKEFDAELERRFLHVKWKMSHFVNNLHNYIRNRMSKHLKSGFLQNLCHTENLGNSYENLECLVDSHNTFLDNLLRALLLHRTARVVLLHIRMILALVERLRTWRSTSTIDGVLINSGELDEISSEFESSNRFILALLHQISSRPGSKSEFGDVLRSLNFNGFFDIR</sequence>
<evidence type="ECO:0000256" key="3">
    <source>
        <dbReference type="ARBA" id="ARBA00022701"/>
    </source>
</evidence>
<dbReference type="GO" id="GO:0007020">
    <property type="term" value="P:microtubule nucleation"/>
    <property type="evidence" value="ECO:0007669"/>
    <property type="project" value="InterPro"/>
</dbReference>
<keyword evidence="4 5" id="KW-0206">Cytoskeleton</keyword>
<organism evidence="7">
    <name type="scientific">Spongospora subterranea</name>
    <dbReference type="NCBI Taxonomy" id="70186"/>
    <lineage>
        <taxon>Eukaryota</taxon>
        <taxon>Sar</taxon>
        <taxon>Rhizaria</taxon>
        <taxon>Endomyxa</taxon>
        <taxon>Phytomyxea</taxon>
        <taxon>Plasmodiophorida</taxon>
        <taxon>Plasmodiophoridae</taxon>
        <taxon>Spongospora</taxon>
    </lineage>
</organism>
<dbReference type="PANTHER" id="PTHR19302">
    <property type="entry name" value="GAMMA TUBULIN COMPLEX PROTEIN"/>
    <property type="match status" value="1"/>
</dbReference>
<name>A0A0H5QH56_9EUKA</name>
<dbReference type="PANTHER" id="PTHR19302:SF33">
    <property type="entry name" value="GAMMA-TUBULIN COMPLEX COMPONENT 5"/>
    <property type="match status" value="1"/>
</dbReference>